<sequence length="278" mass="31349">MDRRIQDKLRECQNFVNPVEMSQAVESHIRNNDLSETQLRVLRVLEFRSKIIPGASWVKVSTICGVVKKSDATVRRALRKLTELGIIEKVTTIREKTGGKGANVYVINARETACDRSNDQSEMTSRNNDDNEEITTDKGLFATTKEDFSNDAQSKILSNNVQTADKTGRLDKSFTPGSVPTEFRDLVGRYFNDAERIYHLYNRCVIASKAAGLDYVCDELAEHAFKGTVFQCKRGNIRGSFDGYFYGVCFNMAVAEVRRQTMGDKIPKWYLKGDVANG</sequence>
<organism evidence="1 2">
    <name type="scientific">Melghirimyces algeriensis</name>
    <dbReference type="NCBI Taxonomy" id="910412"/>
    <lineage>
        <taxon>Bacteria</taxon>
        <taxon>Bacillati</taxon>
        <taxon>Bacillota</taxon>
        <taxon>Bacilli</taxon>
        <taxon>Bacillales</taxon>
        <taxon>Thermoactinomycetaceae</taxon>
        <taxon>Melghirimyces</taxon>
    </lineage>
</organism>
<evidence type="ECO:0000313" key="1">
    <source>
        <dbReference type="EMBL" id="SMO92257.1"/>
    </source>
</evidence>
<reference evidence="1 2" key="1">
    <citation type="submission" date="2017-05" db="EMBL/GenBank/DDBJ databases">
        <authorList>
            <person name="Varghese N."/>
            <person name="Submissions S."/>
        </authorList>
    </citation>
    <scope>NUCLEOTIDE SEQUENCE [LARGE SCALE GENOMIC DNA]</scope>
    <source>
        <strain evidence="1 2">DSM 45474</strain>
    </source>
</reference>
<dbReference type="Gene3D" id="1.10.10.10">
    <property type="entry name" value="Winged helix-like DNA-binding domain superfamily/Winged helix DNA-binding domain"/>
    <property type="match status" value="1"/>
</dbReference>
<dbReference type="OrthoDB" id="2697418at2"/>
<dbReference type="EMBL" id="FXTI01000014">
    <property type="protein sequence ID" value="SMO92257.1"/>
    <property type="molecule type" value="Genomic_DNA"/>
</dbReference>
<dbReference type="AlphaFoldDB" id="A0A521F7Y6"/>
<dbReference type="Proteomes" id="UP000315636">
    <property type="component" value="Unassembled WGS sequence"/>
</dbReference>
<dbReference type="RefSeq" id="WP_142506647.1">
    <property type="nucleotide sequence ID" value="NZ_FXTI01000014.1"/>
</dbReference>
<keyword evidence="2" id="KW-1185">Reference proteome</keyword>
<name>A0A521F7Y6_9BACL</name>
<dbReference type="InterPro" id="IPR036388">
    <property type="entry name" value="WH-like_DNA-bd_sf"/>
</dbReference>
<gene>
    <name evidence="1" type="ORF">SAMN06264849_11457</name>
</gene>
<proteinExistence type="predicted"/>
<dbReference type="InterPro" id="IPR036390">
    <property type="entry name" value="WH_DNA-bd_sf"/>
</dbReference>
<dbReference type="SUPFAM" id="SSF46785">
    <property type="entry name" value="Winged helix' DNA-binding domain"/>
    <property type="match status" value="1"/>
</dbReference>
<accession>A0A521F7Y6</accession>
<protein>
    <recommendedName>
        <fullName evidence="3">Helix-turn-helix domain-containing protein</fullName>
    </recommendedName>
</protein>
<evidence type="ECO:0000313" key="2">
    <source>
        <dbReference type="Proteomes" id="UP000315636"/>
    </source>
</evidence>
<evidence type="ECO:0008006" key="3">
    <source>
        <dbReference type="Google" id="ProtNLM"/>
    </source>
</evidence>